<evidence type="ECO:0000256" key="5">
    <source>
        <dbReference type="ARBA" id="ARBA00022777"/>
    </source>
</evidence>
<protein>
    <recommendedName>
        <fullName evidence="2">Phosphatidylinositol 3-kinase catalytic subunit type 3</fullName>
        <ecNumber evidence="1">2.7.1.137</ecNumber>
    </recommendedName>
    <alternativeName>
        <fullName evidence="7">Phosphoinositide-3-kinase class 3</fullName>
    </alternativeName>
</protein>
<reference evidence="14" key="1">
    <citation type="journal article" date="2023" name="Mol. Biol. Evol.">
        <title>Third-Generation Sequencing Reveals the Adaptive Role of the Epigenome in Three Deep-Sea Polychaetes.</title>
        <authorList>
            <person name="Perez M."/>
            <person name="Aroh O."/>
            <person name="Sun Y."/>
            <person name="Lan Y."/>
            <person name="Juniper S.K."/>
            <person name="Young C.R."/>
            <person name="Angers B."/>
            <person name="Qian P.Y."/>
        </authorList>
    </citation>
    <scope>NUCLEOTIDE SEQUENCE</scope>
    <source>
        <strain evidence="14">P08H-3</strain>
    </source>
</reference>
<dbReference type="GO" id="GO:0034271">
    <property type="term" value="C:phosphatidylinositol 3-kinase complex, class III, type I"/>
    <property type="evidence" value="ECO:0007669"/>
    <property type="project" value="TreeGrafter"/>
</dbReference>
<dbReference type="CDD" id="cd08397">
    <property type="entry name" value="C2_PI3K_class_III"/>
    <property type="match status" value="1"/>
</dbReference>
<feature type="region of interest" description="Disordered" evidence="9">
    <location>
        <begin position="447"/>
        <end position="493"/>
    </location>
</feature>
<dbReference type="InterPro" id="IPR015433">
    <property type="entry name" value="PI3/4_kinase"/>
</dbReference>
<dbReference type="GO" id="GO:0048015">
    <property type="term" value="P:phosphatidylinositol-mediated signaling"/>
    <property type="evidence" value="ECO:0007669"/>
    <property type="project" value="TreeGrafter"/>
</dbReference>
<keyword evidence="15" id="KW-1185">Reference proteome</keyword>
<dbReference type="GO" id="GO:0006897">
    <property type="term" value="P:endocytosis"/>
    <property type="evidence" value="ECO:0007669"/>
    <property type="project" value="TreeGrafter"/>
</dbReference>
<keyword evidence="5" id="KW-0418">Kinase</keyword>
<dbReference type="GO" id="GO:0005777">
    <property type="term" value="C:peroxisome"/>
    <property type="evidence" value="ECO:0007669"/>
    <property type="project" value="TreeGrafter"/>
</dbReference>
<dbReference type="Pfam" id="PF00613">
    <property type="entry name" value="PI3Ka"/>
    <property type="match status" value="1"/>
</dbReference>
<dbReference type="GO" id="GO:0000407">
    <property type="term" value="C:phagophore assembly site"/>
    <property type="evidence" value="ECO:0007669"/>
    <property type="project" value="TreeGrafter"/>
</dbReference>
<dbReference type="SUPFAM" id="SSF56112">
    <property type="entry name" value="Protein kinase-like (PK-like)"/>
    <property type="match status" value="1"/>
</dbReference>
<dbReference type="SMART" id="SM00142">
    <property type="entry name" value="PI3K_C2"/>
    <property type="match status" value="1"/>
</dbReference>
<evidence type="ECO:0000256" key="1">
    <source>
        <dbReference type="ARBA" id="ARBA00012073"/>
    </source>
</evidence>
<dbReference type="PROSITE" id="PS51547">
    <property type="entry name" value="C2_PI3K"/>
    <property type="match status" value="1"/>
</dbReference>
<dbReference type="PROSITE" id="PS50290">
    <property type="entry name" value="PI3_4_KINASE_3"/>
    <property type="match status" value="1"/>
</dbReference>
<feature type="domain" description="PIK helical" evidence="12">
    <location>
        <begin position="313"/>
        <end position="570"/>
    </location>
</feature>
<feature type="domain" description="C2 PI3K-type" evidence="13">
    <location>
        <begin position="72"/>
        <end position="219"/>
    </location>
</feature>
<evidence type="ECO:0000256" key="9">
    <source>
        <dbReference type="SAM" id="MobiDB-lite"/>
    </source>
</evidence>
<proteinExistence type="inferred from homology"/>
<dbReference type="PROSITE" id="PS51545">
    <property type="entry name" value="PIK_HELICAL"/>
    <property type="match status" value="1"/>
</dbReference>
<feature type="compositionally biased region" description="Polar residues" evidence="9">
    <location>
        <begin position="477"/>
        <end position="493"/>
    </location>
</feature>
<evidence type="ECO:0000313" key="15">
    <source>
        <dbReference type="Proteomes" id="UP001208570"/>
    </source>
</evidence>
<dbReference type="Proteomes" id="UP001208570">
    <property type="component" value="Unassembled WGS sequence"/>
</dbReference>
<dbReference type="PANTHER" id="PTHR10048:SF7">
    <property type="entry name" value="PHOSPHATIDYLINOSITOL 3-KINASE CATALYTIC SUBUNIT TYPE 3"/>
    <property type="match status" value="1"/>
</dbReference>
<feature type="compositionally biased region" description="Low complexity" evidence="9">
    <location>
        <begin position="465"/>
        <end position="476"/>
    </location>
</feature>
<keyword evidence="10" id="KW-0732">Signal</keyword>
<dbReference type="CDD" id="cd00870">
    <property type="entry name" value="PI3Ka_III"/>
    <property type="match status" value="1"/>
</dbReference>
<dbReference type="Gene3D" id="3.30.1010.10">
    <property type="entry name" value="Phosphatidylinositol 3-kinase Catalytic Subunit, Chain A, domain 4"/>
    <property type="match status" value="1"/>
</dbReference>
<dbReference type="InterPro" id="IPR000403">
    <property type="entry name" value="PI3/4_kinase_cat_dom"/>
</dbReference>
<dbReference type="GO" id="GO:0016303">
    <property type="term" value="F:1-phosphatidylinositol-3-kinase activity"/>
    <property type="evidence" value="ECO:0007669"/>
    <property type="project" value="UniProtKB-EC"/>
</dbReference>
<dbReference type="InterPro" id="IPR042236">
    <property type="entry name" value="PI3K_accessory_sf"/>
</dbReference>
<feature type="domain" description="PI3K/PI4K catalytic" evidence="11">
    <location>
        <begin position="657"/>
        <end position="717"/>
    </location>
</feature>
<evidence type="ECO:0000259" key="13">
    <source>
        <dbReference type="PROSITE" id="PS51547"/>
    </source>
</evidence>
<evidence type="ECO:0000256" key="4">
    <source>
        <dbReference type="ARBA" id="ARBA00022741"/>
    </source>
</evidence>
<evidence type="ECO:0000259" key="11">
    <source>
        <dbReference type="PROSITE" id="PS50290"/>
    </source>
</evidence>
<dbReference type="SMART" id="SM00145">
    <property type="entry name" value="PI3Ka"/>
    <property type="match status" value="1"/>
</dbReference>
<dbReference type="FunFam" id="3.30.1010.10:FF:000002">
    <property type="entry name" value="Phosphatidylinositol 3-kinase catalytic subunit type 3"/>
    <property type="match status" value="1"/>
</dbReference>
<dbReference type="Pfam" id="PF00792">
    <property type="entry name" value="PI3K_C2"/>
    <property type="match status" value="1"/>
</dbReference>
<feature type="non-terminal residue" evidence="14">
    <location>
        <position position="1"/>
    </location>
</feature>
<name>A0AAD9JIV0_9ANNE</name>
<evidence type="ECO:0000256" key="8">
    <source>
        <dbReference type="PROSITE-ProRule" id="PRU00880"/>
    </source>
</evidence>
<dbReference type="GO" id="GO:0000045">
    <property type="term" value="P:autophagosome assembly"/>
    <property type="evidence" value="ECO:0007669"/>
    <property type="project" value="TreeGrafter"/>
</dbReference>
<dbReference type="GO" id="GO:0034272">
    <property type="term" value="C:phosphatidylinositol 3-kinase complex, class III, type II"/>
    <property type="evidence" value="ECO:0007669"/>
    <property type="project" value="TreeGrafter"/>
</dbReference>
<gene>
    <name evidence="14" type="ORF">LSH36_279g02019</name>
</gene>
<evidence type="ECO:0000256" key="2">
    <source>
        <dbReference type="ARBA" id="ARBA00019787"/>
    </source>
</evidence>
<feature type="chain" id="PRO_5042065500" description="Phosphatidylinositol 3-kinase catalytic subunit type 3" evidence="10">
    <location>
        <begin position="22"/>
        <end position="717"/>
    </location>
</feature>
<dbReference type="Gene3D" id="2.60.40.150">
    <property type="entry name" value="C2 domain"/>
    <property type="match status" value="1"/>
</dbReference>
<keyword evidence="3" id="KW-0808">Transferase</keyword>
<accession>A0AAD9JIV0</accession>
<feature type="signal peptide" evidence="10">
    <location>
        <begin position="1"/>
        <end position="21"/>
    </location>
</feature>
<evidence type="ECO:0000313" key="14">
    <source>
        <dbReference type="EMBL" id="KAK2154009.1"/>
    </source>
</evidence>
<dbReference type="Gene3D" id="1.25.40.70">
    <property type="entry name" value="Phosphatidylinositol 3-kinase, accessory domain (PIK)"/>
    <property type="match status" value="1"/>
</dbReference>
<evidence type="ECO:0000256" key="7">
    <source>
        <dbReference type="ARBA" id="ARBA00029930"/>
    </source>
</evidence>
<dbReference type="PIRSF" id="PIRSF000587">
    <property type="entry name" value="PI3K_Vps34"/>
    <property type="match status" value="1"/>
</dbReference>
<dbReference type="InterPro" id="IPR016024">
    <property type="entry name" value="ARM-type_fold"/>
</dbReference>
<evidence type="ECO:0000256" key="3">
    <source>
        <dbReference type="ARBA" id="ARBA00022679"/>
    </source>
</evidence>
<evidence type="ECO:0000259" key="12">
    <source>
        <dbReference type="PROSITE" id="PS51545"/>
    </source>
</evidence>
<dbReference type="EMBL" id="JAODUP010000279">
    <property type="protein sequence ID" value="KAK2154009.1"/>
    <property type="molecule type" value="Genomic_DNA"/>
</dbReference>
<dbReference type="PANTHER" id="PTHR10048">
    <property type="entry name" value="PHOSPHATIDYLINOSITOL KINASE"/>
    <property type="match status" value="1"/>
</dbReference>
<dbReference type="GO" id="GO:0005524">
    <property type="term" value="F:ATP binding"/>
    <property type="evidence" value="ECO:0007669"/>
    <property type="project" value="UniProtKB-KW"/>
</dbReference>
<dbReference type="PROSITE" id="PS00915">
    <property type="entry name" value="PI3_4_KINASE_1"/>
    <property type="match status" value="1"/>
</dbReference>
<keyword evidence="6" id="KW-0067">ATP-binding</keyword>
<sequence length="717" mass="81634">TAFAFVNIFSLLRNFIIPHLAFLGTVIPLDKMADVGSDRFCYVYSCDLDVNIQIKVGTLEGSRERPSYKALIDDPMLQFSGACHDGCADLYVTCQVYADGRALALPVQTSYKPFTTRWNWNEWITLPLKYSDLPRDALLALTIWDVYGPRDSTPVGGTTISLFGKYGTFRQGMHDLKVWPDVAADGDRDTTTPGKTSGREDEMSRLAKLTKKHRNGRMPEVDWLDRLTFREIEMINERQKRDSNFMYLMIEFPLIHLDGVEYSVCYFEKGGDDVYHFMTSAEMVTVPDPEILQENLVESKHHKLARSLRSGPTDKDLKPNALTRDQLNKIVEYPPTKTLTSEEKDLMWKFRFYLSSQKKALTKFLKSVNWTVNQEAKQALELLTKWSPMDVEDALELLSPAFSQPMLRKYGVTRLEQADDEELLLYLLQLVQALKYENFDDIQKAYEKEQEQVEESSSHQDPLASPGSPGSPFHGSVTGSLNVDNNPSGSATTNAKELMRSAMAESVSSPSITDITGAKAGGLDLATFLISRACNNPILANYFHWYLRVECDDQGVGSRDPRVVAMYLTMLKRFSLTLNNGGLECCQQRAIIARQQIFMERIVQLVKVVARENANRKKKIEKLQSLLDDPEALRFNFANFDPIPLPLEPEVKVRGIISEEALLYKSNLMPCKFVFKTMEDSVFYPTLFKHGDDLRQDQLVLQIITLMDKVKIFLIYF</sequence>
<dbReference type="EC" id="2.7.1.137" evidence="1"/>
<dbReference type="SUPFAM" id="SSF49562">
    <property type="entry name" value="C2 domain (Calcium/lipid-binding domain, CaLB)"/>
    <property type="match status" value="1"/>
</dbReference>
<dbReference type="GO" id="GO:0005768">
    <property type="term" value="C:endosome"/>
    <property type="evidence" value="ECO:0007669"/>
    <property type="project" value="TreeGrafter"/>
</dbReference>
<dbReference type="InterPro" id="IPR008290">
    <property type="entry name" value="PI3K_Vps34"/>
</dbReference>
<dbReference type="InterPro" id="IPR018936">
    <property type="entry name" value="PI3/4_kinase_CS"/>
</dbReference>
<dbReference type="InterPro" id="IPR011009">
    <property type="entry name" value="Kinase-like_dom_sf"/>
</dbReference>
<comment type="caution">
    <text evidence="14">The sequence shown here is derived from an EMBL/GenBank/DDBJ whole genome shotgun (WGS) entry which is preliminary data.</text>
</comment>
<dbReference type="InterPro" id="IPR035892">
    <property type="entry name" value="C2_domain_sf"/>
</dbReference>
<dbReference type="AlphaFoldDB" id="A0AAD9JIV0"/>
<evidence type="ECO:0000256" key="6">
    <source>
        <dbReference type="ARBA" id="ARBA00022840"/>
    </source>
</evidence>
<dbReference type="InterPro" id="IPR001263">
    <property type="entry name" value="PI3K_accessory_dom"/>
</dbReference>
<dbReference type="SUPFAM" id="SSF48371">
    <property type="entry name" value="ARM repeat"/>
    <property type="match status" value="1"/>
</dbReference>
<organism evidence="14 15">
    <name type="scientific">Paralvinella palmiformis</name>
    <dbReference type="NCBI Taxonomy" id="53620"/>
    <lineage>
        <taxon>Eukaryota</taxon>
        <taxon>Metazoa</taxon>
        <taxon>Spiralia</taxon>
        <taxon>Lophotrochozoa</taxon>
        <taxon>Annelida</taxon>
        <taxon>Polychaeta</taxon>
        <taxon>Sedentaria</taxon>
        <taxon>Canalipalpata</taxon>
        <taxon>Terebellida</taxon>
        <taxon>Terebelliformia</taxon>
        <taxon>Alvinellidae</taxon>
        <taxon>Paralvinella</taxon>
    </lineage>
</organism>
<comment type="similarity">
    <text evidence="8">Belongs to the PI3/PI4-kinase family.</text>
</comment>
<keyword evidence="4" id="KW-0547">Nucleotide-binding</keyword>
<evidence type="ECO:0000256" key="10">
    <source>
        <dbReference type="SAM" id="SignalP"/>
    </source>
</evidence>
<dbReference type="InterPro" id="IPR002420">
    <property type="entry name" value="PI3K-type_C2_dom"/>
</dbReference>